<proteinExistence type="predicted"/>
<sequence>MNLQPKDIHQELGGTSAAEAKGAEEDAMRMLSAFDAALEHPALSADPGVLCAAARSYKAWRDAVQQCRARNTAVVFDYKATPQRLAALASGCPGMLRL</sequence>
<reference evidence="2 3" key="1">
    <citation type="submission" date="2016-10" db="EMBL/GenBank/DDBJ databases">
        <authorList>
            <person name="Cai Z."/>
        </authorList>
    </citation>
    <scope>NUCLEOTIDE SEQUENCE [LARGE SCALE GENOMIC DNA]</scope>
</reference>
<accession>A0A383W1I3</accession>
<evidence type="ECO:0000313" key="2">
    <source>
        <dbReference type="EMBL" id="SZX70526.1"/>
    </source>
</evidence>
<dbReference type="AlphaFoldDB" id="A0A383W1I3"/>
<gene>
    <name evidence="2" type="ORF">BQ4739_LOCUS10734</name>
</gene>
<evidence type="ECO:0000256" key="1">
    <source>
        <dbReference type="SAM" id="MobiDB-lite"/>
    </source>
</evidence>
<protein>
    <submittedName>
        <fullName evidence="2">Uncharacterized protein</fullName>
    </submittedName>
</protein>
<keyword evidence="3" id="KW-1185">Reference proteome</keyword>
<evidence type="ECO:0000313" key="3">
    <source>
        <dbReference type="Proteomes" id="UP000256970"/>
    </source>
</evidence>
<feature type="compositionally biased region" description="Basic and acidic residues" evidence="1">
    <location>
        <begin position="1"/>
        <end position="10"/>
    </location>
</feature>
<feature type="region of interest" description="Disordered" evidence="1">
    <location>
        <begin position="1"/>
        <end position="23"/>
    </location>
</feature>
<organism evidence="2 3">
    <name type="scientific">Tetradesmus obliquus</name>
    <name type="common">Green alga</name>
    <name type="synonym">Acutodesmus obliquus</name>
    <dbReference type="NCBI Taxonomy" id="3088"/>
    <lineage>
        <taxon>Eukaryota</taxon>
        <taxon>Viridiplantae</taxon>
        <taxon>Chlorophyta</taxon>
        <taxon>core chlorophytes</taxon>
        <taxon>Chlorophyceae</taxon>
        <taxon>CS clade</taxon>
        <taxon>Sphaeropleales</taxon>
        <taxon>Scenedesmaceae</taxon>
        <taxon>Tetradesmus</taxon>
    </lineage>
</organism>
<dbReference type="EMBL" id="FNXT01000992">
    <property type="protein sequence ID" value="SZX70526.1"/>
    <property type="molecule type" value="Genomic_DNA"/>
</dbReference>
<dbReference type="Proteomes" id="UP000256970">
    <property type="component" value="Unassembled WGS sequence"/>
</dbReference>
<name>A0A383W1I3_TETOB</name>